<reference evidence="1" key="1">
    <citation type="submission" date="2019-04" db="EMBL/GenBank/DDBJ databases">
        <title>Microbes associate with the intestines of laboratory mice.</title>
        <authorList>
            <person name="Navarre W."/>
            <person name="Wong E."/>
            <person name="Huang K."/>
            <person name="Tropini C."/>
            <person name="Ng K."/>
            <person name="Yu B."/>
        </authorList>
    </citation>
    <scope>NUCLEOTIDE SEQUENCE</scope>
    <source>
        <strain evidence="1">NM01_1-7b</strain>
    </source>
</reference>
<protein>
    <submittedName>
        <fullName evidence="1">Uncharacterized protein</fullName>
    </submittedName>
</protein>
<proteinExistence type="predicted"/>
<evidence type="ECO:0000313" key="2">
    <source>
        <dbReference type="Proteomes" id="UP000304953"/>
    </source>
</evidence>
<name>A0AC61RUS8_9FIRM</name>
<keyword evidence="2" id="KW-1185">Reference proteome</keyword>
<sequence length="78" mass="9239">MHRIAISNCRLVHMDEDNVTFSVKDCTKEGKWKTLTLSRIEFIRRFARMQKYIFGIDICTYSECAEKCCTGRYGPHRE</sequence>
<organism evidence="1 2">
    <name type="scientific">Petralouisia muris</name>
    <dbReference type="NCBI Taxonomy" id="3032872"/>
    <lineage>
        <taxon>Bacteria</taxon>
        <taxon>Bacillati</taxon>
        <taxon>Bacillota</taxon>
        <taxon>Clostridia</taxon>
        <taxon>Lachnospirales</taxon>
        <taxon>Lachnospiraceae</taxon>
        <taxon>Petralouisia</taxon>
    </lineage>
</organism>
<gene>
    <name evidence="1" type="ORF">E5329_14035</name>
</gene>
<dbReference type="Proteomes" id="UP000304953">
    <property type="component" value="Unassembled WGS sequence"/>
</dbReference>
<accession>A0AC61RUS8</accession>
<comment type="caution">
    <text evidence="1">The sequence shown here is derived from an EMBL/GenBank/DDBJ whole genome shotgun (WGS) entry which is preliminary data.</text>
</comment>
<dbReference type="EMBL" id="SRYA01000026">
    <property type="protein sequence ID" value="TGY95690.1"/>
    <property type="molecule type" value="Genomic_DNA"/>
</dbReference>
<evidence type="ECO:0000313" key="1">
    <source>
        <dbReference type="EMBL" id="TGY95690.1"/>
    </source>
</evidence>